<dbReference type="Gene3D" id="3.80.10.10">
    <property type="entry name" value="Ribonuclease Inhibitor"/>
    <property type="match status" value="1"/>
</dbReference>
<dbReference type="InterPro" id="IPR008271">
    <property type="entry name" value="Ser/Thr_kinase_AS"/>
</dbReference>
<evidence type="ECO:0000256" key="17">
    <source>
        <dbReference type="SAM" id="Phobius"/>
    </source>
</evidence>
<dbReference type="Gene3D" id="3.30.200.20">
    <property type="entry name" value="Phosphorylase Kinase, domain 1"/>
    <property type="match status" value="1"/>
</dbReference>
<dbReference type="CDD" id="cd14066">
    <property type="entry name" value="STKc_IRAK"/>
    <property type="match status" value="1"/>
</dbReference>
<dbReference type="PROSITE" id="PS00108">
    <property type="entry name" value="PROTEIN_KINASE_ST"/>
    <property type="match status" value="1"/>
</dbReference>
<evidence type="ECO:0000256" key="12">
    <source>
        <dbReference type="ARBA" id="ARBA00022840"/>
    </source>
</evidence>
<keyword evidence="6" id="KW-0808">Transferase</keyword>
<dbReference type="Proteomes" id="UP000825935">
    <property type="component" value="Chromosome 37"/>
</dbReference>
<keyword evidence="7 17" id="KW-0812">Transmembrane</keyword>
<feature type="signal peptide" evidence="18">
    <location>
        <begin position="1"/>
        <end position="30"/>
    </location>
</feature>
<feature type="chain" id="PRO_5035919869" description="Protein kinase domain-containing protein" evidence="18">
    <location>
        <begin position="31"/>
        <end position="756"/>
    </location>
</feature>
<dbReference type="GO" id="GO:0005524">
    <property type="term" value="F:ATP binding"/>
    <property type="evidence" value="ECO:0007669"/>
    <property type="project" value="UniProtKB-UniRule"/>
</dbReference>
<reference evidence="20" key="1">
    <citation type="submission" date="2021-08" db="EMBL/GenBank/DDBJ databases">
        <title>WGS assembly of Ceratopteris richardii.</title>
        <authorList>
            <person name="Marchant D.B."/>
            <person name="Chen G."/>
            <person name="Jenkins J."/>
            <person name="Shu S."/>
            <person name="Leebens-Mack J."/>
            <person name="Grimwood J."/>
            <person name="Schmutz J."/>
            <person name="Soltis P."/>
            <person name="Soltis D."/>
            <person name="Chen Z.-H."/>
        </authorList>
    </citation>
    <scope>NUCLEOTIDE SEQUENCE</scope>
    <source>
        <strain evidence="20">Whitten #5841</strain>
        <tissue evidence="20">Leaf</tissue>
    </source>
</reference>
<dbReference type="PROSITE" id="PS50011">
    <property type="entry name" value="PROTEIN_KINASE_DOM"/>
    <property type="match status" value="1"/>
</dbReference>
<dbReference type="GO" id="GO:0004674">
    <property type="term" value="F:protein serine/threonine kinase activity"/>
    <property type="evidence" value="ECO:0007669"/>
    <property type="project" value="UniProtKB-KW"/>
</dbReference>
<keyword evidence="5" id="KW-0433">Leucine-rich repeat</keyword>
<evidence type="ECO:0000256" key="3">
    <source>
        <dbReference type="ARBA" id="ARBA00022475"/>
    </source>
</evidence>
<keyword evidence="3" id="KW-1003">Cell membrane</keyword>
<dbReference type="Pfam" id="PF08263">
    <property type="entry name" value="LRRNT_2"/>
    <property type="match status" value="1"/>
</dbReference>
<dbReference type="InterPro" id="IPR013210">
    <property type="entry name" value="LRR_N_plant-typ"/>
</dbReference>
<keyword evidence="21" id="KW-1185">Reference proteome</keyword>
<gene>
    <name evidence="20" type="ORF">KP509_37G067000</name>
</gene>
<evidence type="ECO:0000256" key="10">
    <source>
        <dbReference type="ARBA" id="ARBA00022741"/>
    </source>
</evidence>
<evidence type="ECO:0000256" key="8">
    <source>
        <dbReference type="ARBA" id="ARBA00022729"/>
    </source>
</evidence>
<evidence type="ECO:0000256" key="18">
    <source>
        <dbReference type="SAM" id="SignalP"/>
    </source>
</evidence>
<dbReference type="Pfam" id="PF00560">
    <property type="entry name" value="LRR_1"/>
    <property type="match status" value="2"/>
</dbReference>
<evidence type="ECO:0000256" key="11">
    <source>
        <dbReference type="ARBA" id="ARBA00022777"/>
    </source>
</evidence>
<dbReference type="PANTHER" id="PTHR48006:SF51">
    <property type="entry name" value="PROTEIN KINASE DOMAIN-CONTAINING PROTEIN"/>
    <property type="match status" value="1"/>
</dbReference>
<evidence type="ECO:0000256" key="1">
    <source>
        <dbReference type="ARBA" id="ARBA00004162"/>
    </source>
</evidence>
<organism evidence="20 21">
    <name type="scientific">Ceratopteris richardii</name>
    <name type="common">Triangle waterfern</name>
    <dbReference type="NCBI Taxonomy" id="49495"/>
    <lineage>
        <taxon>Eukaryota</taxon>
        <taxon>Viridiplantae</taxon>
        <taxon>Streptophyta</taxon>
        <taxon>Embryophyta</taxon>
        <taxon>Tracheophyta</taxon>
        <taxon>Polypodiopsida</taxon>
        <taxon>Polypodiidae</taxon>
        <taxon>Polypodiales</taxon>
        <taxon>Pteridineae</taxon>
        <taxon>Pteridaceae</taxon>
        <taxon>Parkerioideae</taxon>
        <taxon>Ceratopteris</taxon>
    </lineage>
</organism>
<dbReference type="InterPro" id="IPR017441">
    <property type="entry name" value="Protein_kinase_ATP_BS"/>
</dbReference>
<evidence type="ECO:0000256" key="15">
    <source>
        <dbReference type="ARBA" id="ARBA00023157"/>
    </source>
</evidence>
<evidence type="ECO:0000256" key="7">
    <source>
        <dbReference type="ARBA" id="ARBA00022692"/>
    </source>
</evidence>
<dbReference type="EMBL" id="CM035442">
    <property type="protein sequence ID" value="KAH7280430.1"/>
    <property type="molecule type" value="Genomic_DNA"/>
</dbReference>
<evidence type="ECO:0000256" key="2">
    <source>
        <dbReference type="ARBA" id="ARBA00008684"/>
    </source>
</evidence>
<keyword evidence="12 16" id="KW-0067">ATP-binding</keyword>
<dbReference type="OrthoDB" id="1900544at2759"/>
<keyword evidence="11" id="KW-0418">Kinase</keyword>
<dbReference type="PANTHER" id="PTHR48006">
    <property type="entry name" value="LEUCINE-RICH REPEAT-CONTAINING PROTEIN DDB_G0281931-RELATED"/>
    <property type="match status" value="1"/>
</dbReference>
<keyword evidence="8 18" id="KW-0732">Signal</keyword>
<dbReference type="GO" id="GO:0005886">
    <property type="term" value="C:plasma membrane"/>
    <property type="evidence" value="ECO:0007669"/>
    <property type="project" value="UniProtKB-SubCell"/>
</dbReference>
<comment type="similarity">
    <text evidence="2">Belongs to the protein kinase superfamily. Ser/Thr protein kinase family.</text>
</comment>
<dbReference type="PROSITE" id="PS00107">
    <property type="entry name" value="PROTEIN_KINASE_ATP"/>
    <property type="match status" value="1"/>
</dbReference>
<feature type="binding site" evidence="16">
    <location>
        <position position="454"/>
    </location>
    <ligand>
        <name>ATP</name>
        <dbReference type="ChEBI" id="CHEBI:30616"/>
    </ligand>
</feature>
<comment type="subcellular location">
    <subcellularLocation>
        <location evidence="1">Cell membrane</location>
        <topology evidence="1">Single-pass membrane protein</topology>
    </subcellularLocation>
</comment>
<dbReference type="InterPro" id="IPR032675">
    <property type="entry name" value="LRR_dom_sf"/>
</dbReference>
<dbReference type="SUPFAM" id="SSF52058">
    <property type="entry name" value="L domain-like"/>
    <property type="match status" value="1"/>
</dbReference>
<evidence type="ECO:0000256" key="5">
    <source>
        <dbReference type="ARBA" id="ARBA00022614"/>
    </source>
</evidence>
<sequence>MAVMKNVDRTLAILSLLVSLLPSLITLSYAQLQDEAGALLNIKQAVGLNSPNLTSWSASSNEGPCVGKWAGVTCDSSQRIIQLNMSGFNLEGVLPNDAFSKLTNLRSLDFFYNRLQSPFPSLDNLKNLHDLNFSQNYFTGSFPETILNLANLVELRFDQNNLTGRIPEGITNLKHLEQIWLGGSNRFESPLPKGLALLPNVETLTLWGSTFQENLPREWAVWVNLTYLNLHTSKFTGDLPPEWGSKFTKLQRLLLYENYLTGKIPDSWKGMISLKEFRLRDNRLSGPVPSWFAQLAEVDARVDFTCNYLTGPYPQWFSDETTWKGNCFDSDTRAHDEKCKDDNTCAAGPPPLDGTGKSSSTAIIAGVVVAVAVFCVILVVLYSVWSRASVSRGRRRPRDTGAEDWVVPQGVRRFTYKEISKATKSFDKSCEIGEGGFGKVYFGKLEDGKRVAVKRAGEFSHQGMKEFQNEITLLSRLHHRHLVRLEGFCDDKDEQILVYEYMANGMLHRHLFEKEAVNLNWYRRLEIALAVAQGLDYLHSFAEPPIIHRDVKPSNILLDDNMVAKVSDFGISKANLDMDTHVSTRPAGTAGYLDPEYFLRRQLTTASDVYGYGVVLLELITGQLSIDHQRLEDYNLVAWFKPRKVKQGIQAVIDPRLGPDFPVEAYDEIAEIAMGCTAFERGDRPTMKFIASKLEQILSGLVPPPEHFQPVFSTSEGKASSMQVSPATSRTGATGEVLLTDIKLDSTLNPAAFEPR</sequence>
<keyword evidence="9" id="KW-0677">Repeat</keyword>
<name>A0A8T2Q9X0_CERRI</name>
<evidence type="ECO:0000256" key="13">
    <source>
        <dbReference type="ARBA" id="ARBA00022989"/>
    </source>
</evidence>
<dbReference type="AlphaFoldDB" id="A0A8T2Q9X0"/>
<keyword evidence="14 17" id="KW-0472">Membrane</keyword>
<evidence type="ECO:0000256" key="4">
    <source>
        <dbReference type="ARBA" id="ARBA00022527"/>
    </source>
</evidence>
<feature type="transmembrane region" description="Helical" evidence="17">
    <location>
        <begin position="362"/>
        <end position="385"/>
    </location>
</feature>
<dbReference type="SMART" id="SM00220">
    <property type="entry name" value="S_TKc"/>
    <property type="match status" value="1"/>
</dbReference>
<comment type="caution">
    <text evidence="20">The sequence shown here is derived from an EMBL/GenBank/DDBJ whole genome shotgun (WGS) entry which is preliminary data.</text>
</comment>
<dbReference type="InterPro" id="IPR051824">
    <property type="entry name" value="LRR_Rcpt-Like_S/T_Kinase"/>
</dbReference>
<evidence type="ECO:0000256" key="9">
    <source>
        <dbReference type="ARBA" id="ARBA00022737"/>
    </source>
</evidence>
<keyword evidence="15" id="KW-1015">Disulfide bond</keyword>
<feature type="domain" description="Protein kinase" evidence="19">
    <location>
        <begin position="426"/>
        <end position="698"/>
    </location>
</feature>
<evidence type="ECO:0000259" key="19">
    <source>
        <dbReference type="PROSITE" id="PS50011"/>
    </source>
</evidence>
<keyword evidence="13 17" id="KW-1133">Transmembrane helix</keyword>
<dbReference type="Gene3D" id="1.10.510.10">
    <property type="entry name" value="Transferase(Phosphotransferase) domain 1"/>
    <property type="match status" value="1"/>
</dbReference>
<evidence type="ECO:0000256" key="14">
    <source>
        <dbReference type="ARBA" id="ARBA00023136"/>
    </source>
</evidence>
<dbReference type="PROSITE" id="PS51450">
    <property type="entry name" value="LRR"/>
    <property type="match status" value="1"/>
</dbReference>
<protein>
    <recommendedName>
        <fullName evidence="19">Protein kinase domain-containing protein</fullName>
    </recommendedName>
</protein>
<dbReference type="OMA" id="VICNDAN"/>
<proteinExistence type="inferred from homology"/>
<evidence type="ECO:0000313" key="21">
    <source>
        <dbReference type="Proteomes" id="UP000825935"/>
    </source>
</evidence>
<dbReference type="InterPro" id="IPR001611">
    <property type="entry name" value="Leu-rich_rpt"/>
</dbReference>
<evidence type="ECO:0000256" key="6">
    <source>
        <dbReference type="ARBA" id="ARBA00022679"/>
    </source>
</evidence>
<dbReference type="SUPFAM" id="SSF56112">
    <property type="entry name" value="Protein kinase-like (PK-like)"/>
    <property type="match status" value="1"/>
</dbReference>
<dbReference type="FunFam" id="1.10.510.10:FF:000468">
    <property type="entry name" value="PTI1-like tyrosine-protein kinase 3"/>
    <property type="match status" value="1"/>
</dbReference>
<dbReference type="InterPro" id="IPR000719">
    <property type="entry name" value="Prot_kinase_dom"/>
</dbReference>
<evidence type="ECO:0000256" key="16">
    <source>
        <dbReference type="PROSITE-ProRule" id="PRU10141"/>
    </source>
</evidence>
<evidence type="ECO:0000313" key="20">
    <source>
        <dbReference type="EMBL" id="KAH7280430.1"/>
    </source>
</evidence>
<dbReference type="InterPro" id="IPR001245">
    <property type="entry name" value="Ser-Thr/Tyr_kinase_cat_dom"/>
</dbReference>
<dbReference type="Pfam" id="PF13855">
    <property type="entry name" value="LRR_8"/>
    <property type="match status" value="1"/>
</dbReference>
<keyword evidence="4" id="KW-0723">Serine/threonine-protein kinase</keyword>
<accession>A0A8T2Q9X0</accession>
<dbReference type="InterPro" id="IPR011009">
    <property type="entry name" value="Kinase-like_dom_sf"/>
</dbReference>
<dbReference type="FunFam" id="3.80.10.10:FF:000400">
    <property type="entry name" value="Nuclear pore complex protein NUP107"/>
    <property type="match status" value="1"/>
</dbReference>
<dbReference type="Pfam" id="PF07714">
    <property type="entry name" value="PK_Tyr_Ser-Thr"/>
    <property type="match status" value="1"/>
</dbReference>
<keyword evidence="10 16" id="KW-0547">Nucleotide-binding</keyword>
<dbReference type="FunFam" id="3.30.200.20:FF:000039">
    <property type="entry name" value="receptor-like protein kinase FERONIA"/>
    <property type="match status" value="1"/>
</dbReference>